<organism evidence="1 2">
    <name type="scientific">Desulfobaculum xiamenense</name>
    <dbReference type="NCBI Taxonomy" id="995050"/>
    <lineage>
        <taxon>Bacteria</taxon>
        <taxon>Pseudomonadati</taxon>
        <taxon>Thermodesulfobacteriota</taxon>
        <taxon>Desulfovibrionia</taxon>
        <taxon>Desulfovibrionales</taxon>
        <taxon>Desulfovibrionaceae</taxon>
        <taxon>Desulfobaculum</taxon>
    </lineage>
</organism>
<dbReference type="AlphaFoldDB" id="A0A846QLY3"/>
<comment type="caution">
    <text evidence="1">The sequence shown here is derived from an EMBL/GenBank/DDBJ whole genome shotgun (WGS) entry which is preliminary data.</text>
</comment>
<dbReference type="InterPro" id="IPR053738">
    <property type="entry name" value="Lambda_capsid_assembly"/>
</dbReference>
<gene>
    <name evidence="1" type="ORF">GGQ74_000085</name>
</gene>
<name>A0A846QLY3_9BACT</name>
<sequence>MPHPQTTNAIRRPDLEQVAMEFTTDDTRRGYIGRLVLPIFPTRVKTGQYPTIPAKALLSMPRTERAPRSAYSRDDFPYDFKEFNCRENGFEEPVDDSEAAMLATYFDAESVATTRATGIIERVAEKRIADRVFNETTFRTESVAKGWLDPAGADPLADVNAGKTAIEDATGLAPNALIINREIFRGLGVCDAVVDRIKFSNPNVVRGELSAPLLAQYFGVDRVIVAGGVYDSAKAGKGVSPARIWASTYAMLAVLSDGGLDLKEPCLGRTFAWETDGGALSVETYRDENVRSNVVRARQHTDECITMSLAGYLLKGVNAKAA</sequence>
<dbReference type="EMBL" id="JAATJA010000001">
    <property type="protein sequence ID" value="NJB66445.1"/>
    <property type="molecule type" value="Genomic_DNA"/>
</dbReference>
<reference evidence="1 2" key="1">
    <citation type="submission" date="2020-03" db="EMBL/GenBank/DDBJ databases">
        <title>Genomic Encyclopedia of Type Strains, Phase IV (KMG-IV): sequencing the most valuable type-strain genomes for metagenomic binning, comparative biology and taxonomic classification.</title>
        <authorList>
            <person name="Goeker M."/>
        </authorList>
    </citation>
    <scope>NUCLEOTIDE SEQUENCE [LARGE SCALE GENOMIC DNA]</scope>
    <source>
        <strain evidence="1 2">DSM 24233</strain>
    </source>
</reference>
<dbReference type="Gene3D" id="3.90.1690.10">
    <property type="entry name" value="phage-related protein like domain"/>
    <property type="match status" value="1"/>
</dbReference>
<dbReference type="RefSeq" id="WP_167939582.1">
    <property type="nucleotide sequence ID" value="NZ_JAATJA010000001.1"/>
</dbReference>
<proteinExistence type="predicted"/>
<protein>
    <recommendedName>
        <fullName evidence="3">Major capsid protein</fullName>
    </recommendedName>
</protein>
<evidence type="ECO:0000313" key="2">
    <source>
        <dbReference type="Proteomes" id="UP000580856"/>
    </source>
</evidence>
<keyword evidence="2" id="KW-1185">Reference proteome</keyword>
<dbReference type="Proteomes" id="UP000580856">
    <property type="component" value="Unassembled WGS sequence"/>
</dbReference>
<evidence type="ECO:0008006" key="3">
    <source>
        <dbReference type="Google" id="ProtNLM"/>
    </source>
</evidence>
<accession>A0A846QLY3</accession>
<evidence type="ECO:0000313" key="1">
    <source>
        <dbReference type="EMBL" id="NJB66445.1"/>
    </source>
</evidence>